<keyword evidence="2" id="KW-0813">Transport</keyword>
<proteinExistence type="inferred from homology"/>
<dbReference type="RefSeq" id="WP_163232505.1">
    <property type="nucleotide sequence ID" value="NZ_WHZW01000023.1"/>
</dbReference>
<dbReference type="Proteomes" id="UP000469194">
    <property type="component" value="Unassembled WGS sequence"/>
</dbReference>
<dbReference type="Gene3D" id="3.40.190.10">
    <property type="entry name" value="Periplasmic binding protein-like II"/>
    <property type="match status" value="1"/>
</dbReference>
<dbReference type="GO" id="GO:1901982">
    <property type="term" value="F:maltose binding"/>
    <property type="evidence" value="ECO:0007669"/>
    <property type="project" value="TreeGrafter"/>
</dbReference>
<dbReference type="SUPFAM" id="SSF53850">
    <property type="entry name" value="Periplasmic binding protein-like II"/>
    <property type="match status" value="1"/>
</dbReference>
<organism evidence="5 6">
    <name type="scientific">Bifidobacterium aerophilum</name>
    <dbReference type="NCBI Taxonomy" id="1798155"/>
    <lineage>
        <taxon>Bacteria</taxon>
        <taxon>Bacillati</taxon>
        <taxon>Actinomycetota</taxon>
        <taxon>Actinomycetes</taxon>
        <taxon>Bifidobacteriales</taxon>
        <taxon>Bifidobacteriaceae</taxon>
        <taxon>Bifidobacterium</taxon>
    </lineage>
</organism>
<dbReference type="PANTHER" id="PTHR30061:SF50">
    <property type="entry name" value="MALTOSE_MALTODEXTRIN-BINDING PERIPLASMIC PROTEIN"/>
    <property type="match status" value="1"/>
</dbReference>
<gene>
    <name evidence="5" type="ORF">GFD25_10145</name>
</gene>
<dbReference type="PROSITE" id="PS51257">
    <property type="entry name" value="PROKAR_LIPOPROTEIN"/>
    <property type="match status" value="1"/>
</dbReference>
<dbReference type="EMBL" id="WHZW01000023">
    <property type="protein sequence ID" value="NEG90336.1"/>
    <property type="molecule type" value="Genomic_DNA"/>
</dbReference>
<dbReference type="GO" id="GO:0055052">
    <property type="term" value="C:ATP-binding cassette (ABC) transporter complex, substrate-binding subunit-containing"/>
    <property type="evidence" value="ECO:0007669"/>
    <property type="project" value="TreeGrafter"/>
</dbReference>
<name>A0A6N9Z7A8_9BIFI</name>
<reference evidence="5 6" key="1">
    <citation type="submission" date="2019-10" db="EMBL/GenBank/DDBJ databases">
        <title>Bifidobacterium from non-human primates.</title>
        <authorList>
            <person name="Modesto M."/>
        </authorList>
    </citation>
    <scope>NUCLEOTIDE SEQUENCE [LARGE SCALE GENOMIC DNA]</scope>
    <source>
        <strain evidence="5 6">TRE17</strain>
    </source>
</reference>
<keyword evidence="3 4" id="KW-0732">Signal</keyword>
<dbReference type="PANTHER" id="PTHR30061">
    <property type="entry name" value="MALTOSE-BINDING PERIPLASMIC PROTEIN"/>
    <property type="match status" value="1"/>
</dbReference>
<dbReference type="GO" id="GO:0015768">
    <property type="term" value="P:maltose transport"/>
    <property type="evidence" value="ECO:0007669"/>
    <property type="project" value="TreeGrafter"/>
</dbReference>
<comment type="caution">
    <text evidence="5">The sequence shown here is derived from an EMBL/GenBank/DDBJ whole genome shotgun (WGS) entry which is preliminary data.</text>
</comment>
<dbReference type="Pfam" id="PF13416">
    <property type="entry name" value="SBP_bac_8"/>
    <property type="match status" value="1"/>
</dbReference>
<evidence type="ECO:0000313" key="6">
    <source>
        <dbReference type="Proteomes" id="UP000469194"/>
    </source>
</evidence>
<evidence type="ECO:0000256" key="2">
    <source>
        <dbReference type="ARBA" id="ARBA00022448"/>
    </source>
</evidence>
<feature type="chain" id="PRO_5026957923" evidence="4">
    <location>
        <begin position="29"/>
        <end position="422"/>
    </location>
</feature>
<protein>
    <submittedName>
        <fullName evidence="5">Extracellular solute-binding protein</fullName>
    </submittedName>
</protein>
<evidence type="ECO:0000313" key="5">
    <source>
        <dbReference type="EMBL" id="NEG90336.1"/>
    </source>
</evidence>
<evidence type="ECO:0000256" key="3">
    <source>
        <dbReference type="ARBA" id="ARBA00022729"/>
    </source>
</evidence>
<comment type="similarity">
    <text evidence="1">Belongs to the bacterial solute-binding protein 1 family.</text>
</comment>
<keyword evidence="6" id="KW-1185">Reference proteome</keyword>
<dbReference type="CDD" id="cd14748">
    <property type="entry name" value="PBP2_UgpB"/>
    <property type="match status" value="1"/>
</dbReference>
<dbReference type="InterPro" id="IPR006059">
    <property type="entry name" value="SBP"/>
</dbReference>
<feature type="signal peptide" evidence="4">
    <location>
        <begin position="1"/>
        <end position="28"/>
    </location>
</feature>
<dbReference type="AlphaFoldDB" id="A0A6N9Z7A8"/>
<accession>A0A6N9Z7A8</accession>
<evidence type="ECO:0000256" key="4">
    <source>
        <dbReference type="SAM" id="SignalP"/>
    </source>
</evidence>
<sequence>MARNISKIMQATALTLAGAMLFAGCGSADTASTGTNDGKQTVTMWGSWSGDQIAQINQMTKKFNESQSKYEVTYVAQEQVEQKLLTAIAGGQVPDLVMWDRYQTALYAPKGAIQPIDDFVAKDGVDLDSFYPQAITEMKSGDKLYGLPLLVDVRSLAYNVDMFNKAGVKPPTTWDELLETAKKLTVKDDSGKLVKSGFLLNDPGLFNMWLWQAGGELVSDDGTKTAFNSPEGLEVLDFWQKIFDEGIYTNGFADTNDVFAAGDAAMKLTGPWDIPTLDKADGLNYAIAEPPAGPDGTKSSIMGGFGLVIPKGAKQSEGAWEFMKWWATSVENGVDFAKISGWFPANRDAANDSYFTENDKYAAFVKTLDYARTRPLVSGYSDVEGKALTPALQKFVSGELTAKEALTEAQTQGDQLLAKAGA</sequence>
<dbReference type="GO" id="GO:0042956">
    <property type="term" value="P:maltodextrin transmembrane transport"/>
    <property type="evidence" value="ECO:0007669"/>
    <property type="project" value="TreeGrafter"/>
</dbReference>
<evidence type="ECO:0000256" key="1">
    <source>
        <dbReference type="ARBA" id="ARBA00008520"/>
    </source>
</evidence>